<keyword evidence="10" id="KW-1185">Reference proteome</keyword>
<dbReference type="InterPro" id="IPR011009">
    <property type="entry name" value="Kinase-like_dom_sf"/>
</dbReference>
<keyword evidence="3" id="KW-0808">Transferase</keyword>
<evidence type="ECO:0000256" key="4">
    <source>
        <dbReference type="ARBA" id="ARBA00022741"/>
    </source>
</evidence>
<keyword evidence="5" id="KW-0418">Kinase</keyword>
<protein>
    <recommendedName>
        <fullName evidence="1">non-specific serine/threonine protein kinase</fullName>
        <ecNumber evidence="1">2.7.11.1</ecNumber>
    </recommendedName>
</protein>
<dbReference type="KEGG" id="gph:GEMMAAP_01890"/>
<dbReference type="GO" id="GO:0004674">
    <property type="term" value="F:protein serine/threonine kinase activity"/>
    <property type="evidence" value="ECO:0007669"/>
    <property type="project" value="UniProtKB-KW"/>
</dbReference>
<dbReference type="eggNOG" id="COG0515">
    <property type="taxonomic scope" value="Bacteria"/>
</dbReference>
<dbReference type="GO" id="GO:0005524">
    <property type="term" value="F:ATP binding"/>
    <property type="evidence" value="ECO:0007669"/>
    <property type="project" value="UniProtKB-UniRule"/>
</dbReference>
<dbReference type="AlphaFoldDB" id="A0A143BH46"/>
<evidence type="ECO:0000256" key="7">
    <source>
        <dbReference type="PROSITE-ProRule" id="PRU10141"/>
    </source>
</evidence>
<dbReference type="SUPFAM" id="SSF56112">
    <property type="entry name" value="Protein kinase-like (PK-like)"/>
    <property type="match status" value="1"/>
</dbReference>
<evidence type="ECO:0000313" key="10">
    <source>
        <dbReference type="Proteomes" id="UP000076404"/>
    </source>
</evidence>
<dbReference type="PROSITE" id="PS50011">
    <property type="entry name" value="PROTEIN_KINASE_DOM"/>
    <property type="match status" value="1"/>
</dbReference>
<evidence type="ECO:0000256" key="3">
    <source>
        <dbReference type="ARBA" id="ARBA00022679"/>
    </source>
</evidence>
<feature type="binding site" evidence="7">
    <location>
        <position position="45"/>
    </location>
    <ligand>
        <name>ATP</name>
        <dbReference type="ChEBI" id="CHEBI:30616"/>
    </ligand>
</feature>
<dbReference type="EC" id="2.7.11.1" evidence="1"/>
<dbReference type="SMART" id="SM00028">
    <property type="entry name" value="TPR"/>
    <property type="match status" value="3"/>
</dbReference>
<dbReference type="PROSITE" id="PS00108">
    <property type="entry name" value="PROTEIN_KINASE_ST"/>
    <property type="match status" value="1"/>
</dbReference>
<dbReference type="SUPFAM" id="SSF48452">
    <property type="entry name" value="TPR-like"/>
    <property type="match status" value="2"/>
</dbReference>
<evidence type="ECO:0000256" key="6">
    <source>
        <dbReference type="ARBA" id="ARBA00022840"/>
    </source>
</evidence>
<dbReference type="Gene3D" id="3.30.200.20">
    <property type="entry name" value="Phosphorylase Kinase, domain 1"/>
    <property type="match status" value="1"/>
</dbReference>
<evidence type="ECO:0000256" key="2">
    <source>
        <dbReference type="ARBA" id="ARBA00022527"/>
    </source>
</evidence>
<dbReference type="InterPro" id="IPR011990">
    <property type="entry name" value="TPR-like_helical_dom_sf"/>
</dbReference>
<dbReference type="CDD" id="cd14014">
    <property type="entry name" value="STKc_PknB_like"/>
    <property type="match status" value="1"/>
</dbReference>
<dbReference type="Gene3D" id="1.10.510.10">
    <property type="entry name" value="Transferase(Phosphotransferase) domain 1"/>
    <property type="match status" value="1"/>
</dbReference>
<dbReference type="PANTHER" id="PTHR43289">
    <property type="entry name" value="MITOGEN-ACTIVATED PROTEIN KINASE KINASE KINASE 20-RELATED"/>
    <property type="match status" value="1"/>
</dbReference>
<gene>
    <name evidence="9" type="ORF">GEMMAAP_01890</name>
</gene>
<dbReference type="EMBL" id="CP011454">
    <property type="protein sequence ID" value="AMW03931.1"/>
    <property type="molecule type" value="Genomic_DNA"/>
</dbReference>
<reference evidence="9 10" key="2">
    <citation type="journal article" date="2016" name="Environ. Microbiol. Rep.">
        <title>Metagenomic evidence for the presence of phototrophic Gemmatimonadetes bacteria in diverse environments.</title>
        <authorList>
            <person name="Zeng Y."/>
            <person name="Baumbach J."/>
            <person name="Barbosa E.G."/>
            <person name="Azevedo V."/>
            <person name="Zhang C."/>
            <person name="Koblizek M."/>
        </authorList>
    </citation>
    <scope>NUCLEOTIDE SEQUENCE [LARGE SCALE GENOMIC DNA]</scope>
    <source>
        <strain evidence="9 10">AP64</strain>
    </source>
</reference>
<dbReference type="RefSeq" id="WP_026849210.1">
    <property type="nucleotide sequence ID" value="NZ_CP011454.1"/>
</dbReference>
<evidence type="ECO:0000313" key="9">
    <source>
        <dbReference type="EMBL" id="AMW03931.1"/>
    </source>
</evidence>
<name>A0A143BH46_9BACT</name>
<keyword evidence="4 7" id="KW-0547">Nucleotide-binding</keyword>
<evidence type="ECO:0000259" key="8">
    <source>
        <dbReference type="PROSITE" id="PS50011"/>
    </source>
</evidence>
<dbReference type="STRING" id="1379270.GEMMAAP_01890"/>
<dbReference type="FunFam" id="1.10.510.10:FF:000021">
    <property type="entry name" value="Serine/threonine protein kinase"/>
    <property type="match status" value="1"/>
</dbReference>
<proteinExistence type="predicted"/>
<dbReference type="Proteomes" id="UP000076404">
    <property type="component" value="Chromosome"/>
</dbReference>
<evidence type="ECO:0000256" key="5">
    <source>
        <dbReference type="ARBA" id="ARBA00022777"/>
    </source>
</evidence>
<dbReference type="Gene3D" id="3.40.50.10610">
    <property type="entry name" value="ABC-type transport auxiliary lipoprotein component"/>
    <property type="match status" value="1"/>
</dbReference>
<dbReference type="PANTHER" id="PTHR43289:SF34">
    <property type="entry name" value="SERINE_THREONINE-PROTEIN KINASE YBDM-RELATED"/>
    <property type="match status" value="1"/>
</dbReference>
<keyword evidence="2" id="KW-0723">Serine/threonine-protein kinase</keyword>
<evidence type="ECO:0000256" key="1">
    <source>
        <dbReference type="ARBA" id="ARBA00012513"/>
    </source>
</evidence>
<dbReference type="PROSITE" id="PS00107">
    <property type="entry name" value="PROTEIN_KINASE_ATP"/>
    <property type="match status" value="1"/>
</dbReference>
<reference evidence="9 10" key="1">
    <citation type="journal article" date="2014" name="Proc. Natl. Acad. Sci. U.S.A.">
        <title>Functional type 2 photosynthetic reaction centers found in the rare bacterial phylum Gemmatimonadetes.</title>
        <authorList>
            <person name="Zeng Y."/>
            <person name="Feng F."/>
            <person name="Medova H."/>
            <person name="Dean J."/>
            <person name="Koblizek M."/>
        </authorList>
    </citation>
    <scope>NUCLEOTIDE SEQUENCE [LARGE SCALE GENOMIC DNA]</scope>
    <source>
        <strain evidence="9 10">AP64</strain>
    </source>
</reference>
<keyword evidence="6 7" id="KW-0067">ATP-binding</keyword>
<dbReference type="InterPro" id="IPR017441">
    <property type="entry name" value="Protein_kinase_ATP_BS"/>
</dbReference>
<dbReference type="SMART" id="SM00220">
    <property type="entry name" value="S_TKc"/>
    <property type="match status" value="1"/>
</dbReference>
<dbReference type="OrthoDB" id="9797180at2"/>
<sequence length="809" mass="84989">MTDLRAQLQTTLGDGYTLERELGGGGMSRVFVAHENALGRTVVVKVIAPELAEGVSAERFAREVKLAARLQQANIVPVLSTGSSGSLPYYTMPFVTGESLRARLANGVPLTVSQSLSILRDVARALSYAHGQGVVHRDIKPENILLSGGTAVVTDFGIAKALSASRTIGDGGAAAPTSASLTQAGGSIGTPAYMAPEQAVGADVDQRADIYAWGVLAYELLTGAHPFSGKANSAQMIAAHLSEAPVPLTQRNAVLPTALSDLVLRCLEKDAAHRPANAEEVLQSLDGVVTPTGTTGSRTGGTVTPARGPRTTMLIAGAVLVAAVAVAAVVMKRGGNVASSSGAVASAASAAPNRSIAVLPLANLSGDKADDFFGIGLAEEMTRALSKTGVRVIGRSSAGALQARGLDESAIARELGVGSLLTGSVQRAAGQVRVNVSLVSAGDGSVTWTEKYDRPLTNVFALQDEIARAVATKLLGALGGGRAAQASRVETTDPEAYAWYLQGQVLFGRRTAEAVRQSISLFERAVARDPKFARAQGALALALTSVPFYEQGTARTISPLALAAARKAIAIDSSVAEAWVAVAQAQVNLWENQSAEVNFRRAQALDSTVAIAWGWHGLSLMHLGRFGEAHDRMARAQTAEPASLIARTWGAQLLLTERRYREADSATRAILSMDSTYALAWDARGEVLSFLGRHDEAIAALQRNLERRASSLPTQTEGMLAYVLARAGRASEARQVIDRLRAKNGGDLPAMGVVAATLERLGDHQAAVVTLDRAAKQPDNWLNMGNRAERYDALRKDPRADAIMKSIEQ</sequence>
<accession>A0A143BH46</accession>
<dbReference type="Gene3D" id="1.25.40.10">
    <property type="entry name" value="Tetratricopeptide repeat domain"/>
    <property type="match status" value="2"/>
</dbReference>
<organism evidence="9 10">
    <name type="scientific">Gemmatimonas phototrophica</name>
    <dbReference type="NCBI Taxonomy" id="1379270"/>
    <lineage>
        <taxon>Bacteria</taxon>
        <taxon>Pseudomonadati</taxon>
        <taxon>Gemmatimonadota</taxon>
        <taxon>Gemmatimonadia</taxon>
        <taxon>Gemmatimonadales</taxon>
        <taxon>Gemmatimonadaceae</taxon>
        <taxon>Gemmatimonas</taxon>
    </lineage>
</organism>
<feature type="domain" description="Protein kinase" evidence="8">
    <location>
        <begin position="16"/>
        <end position="289"/>
    </location>
</feature>
<dbReference type="Pfam" id="PF00069">
    <property type="entry name" value="Pkinase"/>
    <property type="match status" value="1"/>
</dbReference>
<dbReference type="InterPro" id="IPR019734">
    <property type="entry name" value="TPR_rpt"/>
</dbReference>
<dbReference type="InterPro" id="IPR000719">
    <property type="entry name" value="Prot_kinase_dom"/>
</dbReference>
<dbReference type="InterPro" id="IPR008271">
    <property type="entry name" value="Ser/Thr_kinase_AS"/>
</dbReference>